<dbReference type="GO" id="GO:0009887">
    <property type="term" value="P:animal organ morphogenesis"/>
    <property type="evidence" value="ECO:0007669"/>
    <property type="project" value="TreeGrafter"/>
</dbReference>
<keyword evidence="2" id="KW-0424">Laminin EGF-like domain</keyword>
<dbReference type="GO" id="GO:0005604">
    <property type="term" value="C:basement membrane"/>
    <property type="evidence" value="ECO:0007669"/>
    <property type="project" value="TreeGrafter"/>
</dbReference>
<dbReference type="OrthoDB" id="430826at2759"/>
<dbReference type="Gene3D" id="2.60.120.260">
    <property type="entry name" value="Galactose-binding domain-like"/>
    <property type="match status" value="1"/>
</dbReference>
<proteinExistence type="predicted"/>
<dbReference type="PANTHER" id="PTHR10574">
    <property type="entry name" value="NETRIN/LAMININ-RELATED"/>
    <property type="match status" value="1"/>
</dbReference>
<dbReference type="Proteomes" id="UP000678393">
    <property type="component" value="Unassembled WGS sequence"/>
</dbReference>
<protein>
    <recommendedName>
        <fullName evidence="3">Laminin N-terminal domain-containing protein</fullName>
    </recommendedName>
</protein>
<dbReference type="EMBL" id="CAJHNH020003874">
    <property type="protein sequence ID" value="CAG5130157.1"/>
    <property type="molecule type" value="Genomic_DNA"/>
</dbReference>
<dbReference type="GO" id="GO:0009888">
    <property type="term" value="P:tissue development"/>
    <property type="evidence" value="ECO:0007669"/>
    <property type="project" value="TreeGrafter"/>
</dbReference>
<keyword evidence="5" id="KW-1185">Reference proteome</keyword>
<feature type="domain" description="Laminin N-terminal" evidence="3">
    <location>
        <begin position="34"/>
        <end position="138"/>
    </location>
</feature>
<evidence type="ECO:0000259" key="3">
    <source>
        <dbReference type="PROSITE" id="PS51117"/>
    </source>
</evidence>
<evidence type="ECO:0000256" key="1">
    <source>
        <dbReference type="ARBA" id="ARBA00023157"/>
    </source>
</evidence>
<comment type="caution">
    <text evidence="4">The sequence shown here is derived from an EMBL/GenBank/DDBJ whole genome shotgun (WGS) entry which is preliminary data.</text>
</comment>
<reference evidence="4" key="1">
    <citation type="submission" date="2021-04" db="EMBL/GenBank/DDBJ databases">
        <authorList>
            <consortium name="Molecular Ecology Group"/>
        </authorList>
    </citation>
    <scope>NUCLEOTIDE SEQUENCE</scope>
</reference>
<sequence length="138" mass="15378">MSSELGAQASKNKYLDSMFATKGEHVDPCHENGKPKRCIPDFVNAAFGKRVVASSTCGAEPENYCKSSTDKNGEIIRHCFVCDASNPKYSFPPEYLTDLNNPSNLTCWMSKTYSAVQYPSNVTLSLSLDKKFELTYIR</sequence>
<accession>A0A8S3ZKY2</accession>
<gene>
    <name evidence="4" type="ORF">CUNI_LOCUS15715</name>
</gene>
<evidence type="ECO:0000313" key="4">
    <source>
        <dbReference type="EMBL" id="CAG5130157.1"/>
    </source>
</evidence>
<dbReference type="AlphaFoldDB" id="A0A8S3ZKY2"/>
<evidence type="ECO:0000256" key="2">
    <source>
        <dbReference type="ARBA" id="ARBA00023292"/>
    </source>
</evidence>
<dbReference type="Pfam" id="PF00055">
    <property type="entry name" value="Laminin_N"/>
    <property type="match status" value="1"/>
</dbReference>
<dbReference type="PANTHER" id="PTHR10574:SF365">
    <property type="entry name" value="NETRIN-A-RELATED"/>
    <property type="match status" value="1"/>
</dbReference>
<name>A0A8S3ZKY2_9EUPU</name>
<dbReference type="GO" id="GO:0008045">
    <property type="term" value="P:motor neuron axon guidance"/>
    <property type="evidence" value="ECO:0007669"/>
    <property type="project" value="TreeGrafter"/>
</dbReference>
<dbReference type="SMART" id="SM00136">
    <property type="entry name" value="LamNT"/>
    <property type="match status" value="1"/>
</dbReference>
<dbReference type="PROSITE" id="PS51117">
    <property type="entry name" value="LAMININ_NTER"/>
    <property type="match status" value="1"/>
</dbReference>
<organism evidence="4 5">
    <name type="scientific">Candidula unifasciata</name>
    <dbReference type="NCBI Taxonomy" id="100452"/>
    <lineage>
        <taxon>Eukaryota</taxon>
        <taxon>Metazoa</taxon>
        <taxon>Spiralia</taxon>
        <taxon>Lophotrochozoa</taxon>
        <taxon>Mollusca</taxon>
        <taxon>Gastropoda</taxon>
        <taxon>Heterobranchia</taxon>
        <taxon>Euthyneura</taxon>
        <taxon>Panpulmonata</taxon>
        <taxon>Eupulmonata</taxon>
        <taxon>Stylommatophora</taxon>
        <taxon>Helicina</taxon>
        <taxon>Helicoidea</taxon>
        <taxon>Geomitridae</taxon>
        <taxon>Candidula</taxon>
    </lineage>
</organism>
<keyword evidence="1" id="KW-1015">Disulfide bond</keyword>
<dbReference type="InterPro" id="IPR008211">
    <property type="entry name" value="Laminin_N"/>
</dbReference>
<dbReference type="InterPro" id="IPR050440">
    <property type="entry name" value="Laminin/Netrin_ECM"/>
</dbReference>
<dbReference type="GO" id="GO:0016358">
    <property type="term" value="P:dendrite development"/>
    <property type="evidence" value="ECO:0007669"/>
    <property type="project" value="TreeGrafter"/>
</dbReference>
<evidence type="ECO:0000313" key="5">
    <source>
        <dbReference type="Proteomes" id="UP000678393"/>
    </source>
</evidence>